<organism evidence="2 3">
    <name type="scientific">Jiangella alba</name>
    <dbReference type="NCBI Taxonomy" id="561176"/>
    <lineage>
        <taxon>Bacteria</taxon>
        <taxon>Bacillati</taxon>
        <taxon>Actinomycetota</taxon>
        <taxon>Actinomycetes</taxon>
        <taxon>Jiangellales</taxon>
        <taxon>Jiangellaceae</taxon>
        <taxon>Jiangella</taxon>
    </lineage>
</organism>
<dbReference type="GO" id="GO:0016787">
    <property type="term" value="F:hydrolase activity"/>
    <property type="evidence" value="ECO:0007669"/>
    <property type="project" value="UniProtKB-KW"/>
</dbReference>
<reference evidence="3" key="1">
    <citation type="submission" date="2016-10" db="EMBL/GenBank/DDBJ databases">
        <authorList>
            <person name="Varghese N."/>
            <person name="Submissions S."/>
        </authorList>
    </citation>
    <scope>NUCLEOTIDE SEQUENCE [LARGE SCALE GENOMIC DNA]</scope>
    <source>
        <strain evidence="3">DSM 45237</strain>
    </source>
</reference>
<dbReference type="InterPro" id="IPR036705">
    <property type="entry name" value="Ribosyl_crysJ1_sf"/>
</dbReference>
<proteinExistence type="predicted"/>
<dbReference type="AlphaFoldDB" id="A0A1H5IJ03"/>
<dbReference type="Proteomes" id="UP000181980">
    <property type="component" value="Unassembled WGS sequence"/>
</dbReference>
<dbReference type="STRING" id="561176.SAMN04488561_1214"/>
<dbReference type="Pfam" id="PF03747">
    <property type="entry name" value="ADP_ribosyl_GH"/>
    <property type="match status" value="1"/>
</dbReference>
<evidence type="ECO:0000313" key="2">
    <source>
        <dbReference type="EMBL" id="SEE40145.1"/>
    </source>
</evidence>
<dbReference type="RefSeq" id="WP_069113216.1">
    <property type="nucleotide sequence ID" value="NZ_FNUC01000003.1"/>
</dbReference>
<dbReference type="Gene3D" id="1.10.4080.10">
    <property type="entry name" value="ADP-ribosylation/Crystallin J1"/>
    <property type="match status" value="1"/>
</dbReference>
<dbReference type="OrthoDB" id="9814159at2"/>
<dbReference type="InterPro" id="IPR005502">
    <property type="entry name" value="Ribosyl_crysJ1"/>
</dbReference>
<evidence type="ECO:0000313" key="3">
    <source>
        <dbReference type="Proteomes" id="UP000181980"/>
    </source>
</evidence>
<name>A0A1H5IJ03_9ACTN</name>
<feature type="binding site" evidence="1">
    <location>
        <position position="389"/>
    </location>
    <ligand>
        <name>Mg(2+)</name>
        <dbReference type="ChEBI" id="CHEBI:18420"/>
        <label>1</label>
    </ligand>
</feature>
<comment type="cofactor">
    <cofactor evidence="1">
        <name>Mg(2+)</name>
        <dbReference type="ChEBI" id="CHEBI:18420"/>
    </cofactor>
    <text evidence="1">Binds 2 magnesium ions per subunit.</text>
</comment>
<dbReference type="EMBL" id="FNUC01000003">
    <property type="protein sequence ID" value="SEE40145.1"/>
    <property type="molecule type" value="Genomic_DNA"/>
</dbReference>
<gene>
    <name evidence="2" type="ORF">SAMN04488561_1214</name>
</gene>
<feature type="binding site" evidence="1">
    <location>
        <position position="387"/>
    </location>
    <ligand>
        <name>Mg(2+)</name>
        <dbReference type="ChEBI" id="CHEBI:18420"/>
        <label>1</label>
    </ligand>
</feature>
<dbReference type="GO" id="GO:0046872">
    <property type="term" value="F:metal ion binding"/>
    <property type="evidence" value="ECO:0007669"/>
    <property type="project" value="UniProtKB-KW"/>
</dbReference>
<accession>A0A1H5IJ03</accession>
<keyword evidence="3" id="KW-1185">Reference proteome</keyword>
<protein>
    <submittedName>
        <fullName evidence="2">ADP-ribosylglycohydrolase</fullName>
    </submittedName>
</protein>
<keyword evidence="1" id="KW-0479">Metal-binding</keyword>
<evidence type="ECO:0000256" key="1">
    <source>
        <dbReference type="PIRSR" id="PIRSR605502-1"/>
    </source>
</evidence>
<keyword evidence="2" id="KW-0378">Hydrolase</keyword>
<dbReference type="SUPFAM" id="SSF101478">
    <property type="entry name" value="ADP-ribosylglycohydrolase"/>
    <property type="match status" value="1"/>
</dbReference>
<feature type="binding site" evidence="1">
    <location>
        <position position="390"/>
    </location>
    <ligand>
        <name>Mg(2+)</name>
        <dbReference type="ChEBI" id="CHEBI:18420"/>
        <label>1</label>
    </ligand>
</feature>
<keyword evidence="1" id="KW-0460">Magnesium</keyword>
<sequence>MRLTWIQPEDLVGHAFAQAGEDGVDVADLRARWTVAGGDDAPVRSGASETPAPPELRALAAQLLDELDRRPSPYDEAEPTALDELRAGWPAGARREAADAGRVHGAWLGRAAGCLLGKPVEKISRAGIREILEATGRWPLTGWFTAVGLPGDVAARHPWNRRSATTSLAENIDGMPEDDDLNFPMLNLALLEDRGAGLTTEDVAQRWLAELPAGRVFTAERVAYRNLLLGHLPPATATVRNPFRDWIGAQIRGDVFGWARPGDPAGAAALAWRDAVLSHTRNGVYGELFAAAACSASLVAATVDEVLDAGLSVVPAASRYAKAVRFARETAAKEPDWEAVVDAIEARYGHLHWVHVLNNAALVVAALVHGGGDYERSITAVVSGGWDTDSNGATVGSIVGGLTGAAALPQRWTAPLRNRVGTTLAGFDGIGFDALAARTVAVSAP</sequence>